<comment type="caution">
    <text evidence="2">The sequence shown here is derived from an EMBL/GenBank/DDBJ whole genome shotgun (WGS) entry which is preliminary data.</text>
</comment>
<gene>
    <name evidence="2" type="ORF">E4U82_00310</name>
</gene>
<sequence length="113" mass="13204">MEMNKQNWPEKYDIAKLVTIQEDIQKIMSGDKTSVRRNDRYADPGDSVELNGHTVKVEDVYPQKLGEVTEEDAQQEGYENLKEYKQGITRIHGEQVWNPDLIVWVHILKPVQH</sequence>
<dbReference type="InterPro" id="IPR007374">
    <property type="entry name" value="ASCH_domain"/>
</dbReference>
<dbReference type="Pfam" id="PF04266">
    <property type="entry name" value="ASCH"/>
    <property type="match status" value="1"/>
</dbReference>
<dbReference type="SUPFAM" id="SSF88697">
    <property type="entry name" value="PUA domain-like"/>
    <property type="match status" value="1"/>
</dbReference>
<accession>A0A4Y9AIY7</accession>
<dbReference type="Proteomes" id="UP000298484">
    <property type="component" value="Unassembled WGS sequence"/>
</dbReference>
<name>A0A4Y9AIY7_9BACI</name>
<evidence type="ECO:0000313" key="2">
    <source>
        <dbReference type="EMBL" id="TFJ94394.1"/>
    </source>
</evidence>
<reference evidence="2 3" key="1">
    <citation type="submission" date="2019-03" db="EMBL/GenBank/DDBJ databases">
        <title>Genome sequence of Lentibacillus salicampi ATCC BAA-719.</title>
        <authorList>
            <person name="Maclea K.S."/>
            <person name="Simoes Junior M."/>
        </authorList>
    </citation>
    <scope>NUCLEOTIDE SEQUENCE [LARGE SCALE GENOMIC DNA]</scope>
    <source>
        <strain evidence="2 3">ATCC BAA-719</strain>
    </source>
</reference>
<dbReference type="EMBL" id="SRHY01000001">
    <property type="protein sequence ID" value="TFJ94394.1"/>
    <property type="molecule type" value="Genomic_DNA"/>
</dbReference>
<keyword evidence="3" id="KW-1185">Reference proteome</keyword>
<dbReference type="AlphaFoldDB" id="A0A4Y9AIY7"/>
<dbReference type="Gene3D" id="2.30.130.30">
    <property type="entry name" value="Hypothetical protein"/>
    <property type="match status" value="1"/>
</dbReference>
<feature type="domain" description="ASCH" evidence="1">
    <location>
        <begin position="17"/>
        <end position="111"/>
    </location>
</feature>
<evidence type="ECO:0000259" key="1">
    <source>
        <dbReference type="SMART" id="SM01022"/>
    </source>
</evidence>
<protein>
    <submittedName>
        <fullName evidence="2">ASCH domain-containing protein</fullName>
    </submittedName>
</protein>
<dbReference type="InterPro" id="IPR015947">
    <property type="entry name" value="PUA-like_sf"/>
</dbReference>
<dbReference type="SMART" id="SM01022">
    <property type="entry name" value="ASCH"/>
    <property type="match status" value="1"/>
</dbReference>
<dbReference type="OrthoDB" id="2719516at2"/>
<evidence type="ECO:0000313" key="3">
    <source>
        <dbReference type="Proteomes" id="UP000298484"/>
    </source>
</evidence>
<proteinExistence type="predicted"/>
<organism evidence="2 3">
    <name type="scientific">Lentibacillus salicampi</name>
    <dbReference type="NCBI Taxonomy" id="175306"/>
    <lineage>
        <taxon>Bacteria</taxon>
        <taxon>Bacillati</taxon>
        <taxon>Bacillota</taxon>
        <taxon>Bacilli</taxon>
        <taxon>Bacillales</taxon>
        <taxon>Bacillaceae</taxon>
        <taxon>Lentibacillus</taxon>
    </lineage>
</organism>
<dbReference type="RefSeq" id="WP_135108040.1">
    <property type="nucleotide sequence ID" value="NZ_SRHY01000001.1"/>
</dbReference>